<feature type="region of interest" description="Disordered" evidence="1">
    <location>
        <begin position="433"/>
        <end position="454"/>
    </location>
</feature>
<reference evidence="4 5" key="1">
    <citation type="journal article" date="2016" name="Genome Announc.">
        <title>Draft Genome Sequence of Criibacterium bergeronii gen. nov., sp. nov., Strain CCRI-22567T, Isolated from a Vaginal Sample from a Woman with Bacterial Vaginosis.</title>
        <authorList>
            <person name="Maheux A.F."/>
            <person name="Berube E."/>
            <person name="Boudreau D.K."/>
            <person name="Raymond F."/>
            <person name="Corbeil J."/>
            <person name="Roy P.H."/>
            <person name="Boissinot M."/>
            <person name="Omar R.F."/>
        </authorList>
    </citation>
    <scope>NUCLEOTIDE SEQUENCE [LARGE SCALE GENOMIC DNA]</scope>
    <source>
        <strain evidence="4 5">CCRI-22567</strain>
    </source>
</reference>
<evidence type="ECO:0000256" key="2">
    <source>
        <dbReference type="SAM" id="Phobius"/>
    </source>
</evidence>
<dbReference type="Pfam" id="PF16107">
    <property type="entry name" value="DUF4825"/>
    <property type="match status" value="1"/>
</dbReference>
<comment type="caution">
    <text evidence="4">The sequence shown here is derived from an EMBL/GenBank/DDBJ whole genome shotgun (WGS) entry which is preliminary data.</text>
</comment>
<dbReference type="AlphaFoldDB" id="A0A371IM72"/>
<name>A0A371IM72_9FIRM</name>
<protein>
    <submittedName>
        <fullName evidence="4">DUF4825 domain-containing protein</fullName>
    </submittedName>
</protein>
<evidence type="ECO:0000313" key="4">
    <source>
        <dbReference type="EMBL" id="RDY21584.1"/>
    </source>
</evidence>
<keyword evidence="2" id="KW-1133">Transmembrane helix</keyword>
<sequence>MRLNKKGYAAITIIILGIITALVIMFVKISTGSSNSLPTTSHDAPHKTDLFSYKNPYIGDSSNDGNLVNSLTFPNGLKYAGIELKTAENDIKTMKIIFNKVDNVNPQEFDYKRSFSYNAMIIFSLIENCEQVTYAVNENGQTNELSSRQRPWAIEIAKGNPYKIADTKEHFQEYLDTIKKIDFGKFKVYTSNLEQSIADALLTENEGQFYQGELAAQGHITLLTQEDSPYTIASVYAKYVQMQFQNGIFELCATSSMPYKLTFSKDKYGNYTLTKSEKPQDGALYVQDLYKLFPEEIVNKIQLIPNNTDTVQNIDNQIIQYSKGYLDSISRSDAKISLSYQEKAYPPLSEENAMEFDALYRAYTDYPYFVGTLEKLEDNIRFIYETKYQKQDTSDTFGFTKTRYDTNEVIENVKVKLDNGNLSVIEGELRKSYDEIKAQPQEQPPAPDNPQTDK</sequence>
<proteinExistence type="predicted"/>
<dbReference type="EMBL" id="MBEW02000006">
    <property type="protein sequence ID" value="RDY21584.1"/>
    <property type="molecule type" value="Genomic_DNA"/>
</dbReference>
<keyword evidence="5" id="KW-1185">Reference proteome</keyword>
<gene>
    <name evidence="4" type="ORF">BBG48_004330</name>
</gene>
<organism evidence="4 5">
    <name type="scientific">Criibacterium bergeronii</name>
    <dbReference type="NCBI Taxonomy" id="1871336"/>
    <lineage>
        <taxon>Bacteria</taxon>
        <taxon>Bacillati</taxon>
        <taxon>Bacillota</taxon>
        <taxon>Clostridia</taxon>
        <taxon>Peptostreptococcales</taxon>
        <taxon>Filifactoraceae</taxon>
        <taxon>Criibacterium</taxon>
    </lineage>
</organism>
<evidence type="ECO:0000256" key="1">
    <source>
        <dbReference type="SAM" id="MobiDB-lite"/>
    </source>
</evidence>
<feature type="domain" description="DUF4825" evidence="3">
    <location>
        <begin position="50"/>
        <end position="141"/>
    </location>
</feature>
<accession>A0A371IM72</accession>
<keyword evidence="2" id="KW-0812">Transmembrane</keyword>
<keyword evidence="2" id="KW-0472">Membrane</keyword>
<dbReference type="STRING" id="1871336.BBG48_01730"/>
<dbReference type="RefSeq" id="WP_068912288.1">
    <property type="nucleotide sequence ID" value="NZ_MBEW02000006.1"/>
</dbReference>
<dbReference type="Proteomes" id="UP000093352">
    <property type="component" value="Unassembled WGS sequence"/>
</dbReference>
<dbReference type="InterPro" id="IPR032250">
    <property type="entry name" value="DUF4825"/>
</dbReference>
<feature type="transmembrane region" description="Helical" evidence="2">
    <location>
        <begin position="7"/>
        <end position="27"/>
    </location>
</feature>
<evidence type="ECO:0000259" key="3">
    <source>
        <dbReference type="Pfam" id="PF16107"/>
    </source>
</evidence>
<evidence type="ECO:0000313" key="5">
    <source>
        <dbReference type="Proteomes" id="UP000093352"/>
    </source>
</evidence>